<proteinExistence type="predicted"/>
<evidence type="ECO:0000313" key="1">
    <source>
        <dbReference type="EMBL" id="CAB4135990.1"/>
    </source>
</evidence>
<dbReference type="EMBL" id="LR796312">
    <property type="protein sequence ID" value="CAB4135990.1"/>
    <property type="molecule type" value="Genomic_DNA"/>
</dbReference>
<name>A0A6J5LSQ6_9CAUD</name>
<gene>
    <name evidence="1" type="ORF">UFOVP295_18</name>
</gene>
<reference evidence="1" key="1">
    <citation type="submission" date="2020-04" db="EMBL/GenBank/DDBJ databases">
        <authorList>
            <person name="Chiriac C."/>
            <person name="Salcher M."/>
            <person name="Ghai R."/>
            <person name="Kavagutti S V."/>
        </authorList>
    </citation>
    <scope>NUCLEOTIDE SEQUENCE</scope>
</reference>
<protein>
    <submittedName>
        <fullName evidence="1">Uncharacterized protein</fullName>
    </submittedName>
</protein>
<sequence>MATQWTAGTTNGQVLTAATLNTIGAVTVDYTPTLTQSATVTKTVVQARYFQFQKFVQGQILMNCTSAGTAGQAVSVGLPISARATGSITAFGYIYDASTNTIYNLTGYTATGTTLQFYYQTGNPFGISPAVTLATSDQIAINFSYETA</sequence>
<accession>A0A6J5LSQ6</accession>
<organism evidence="1">
    <name type="scientific">uncultured Caudovirales phage</name>
    <dbReference type="NCBI Taxonomy" id="2100421"/>
    <lineage>
        <taxon>Viruses</taxon>
        <taxon>Duplodnaviria</taxon>
        <taxon>Heunggongvirae</taxon>
        <taxon>Uroviricota</taxon>
        <taxon>Caudoviricetes</taxon>
        <taxon>Peduoviridae</taxon>
        <taxon>Maltschvirus</taxon>
        <taxon>Maltschvirus maltsch</taxon>
    </lineage>
</organism>